<reference evidence="1" key="1">
    <citation type="submission" date="2023-10" db="EMBL/GenBank/DDBJ databases">
        <authorList>
            <person name="Chen Y."/>
            <person name="Shah S."/>
            <person name="Dougan E. K."/>
            <person name="Thang M."/>
            <person name="Chan C."/>
        </authorList>
    </citation>
    <scope>NUCLEOTIDE SEQUENCE [LARGE SCALE GENOMIC DNA]</scope>
</reference>
<feature type="non-terminal residue" evidence="1">
    <location>
        <position position="116"/>
    </location>
</feature>
<proteinExistence type="predicted"/>
<comment type="caution">
    <text evidence="1">The sequence shown here is derived from an EMBL/GenBank/DDBJ whole genome shotgun (WGS) entry which is preliminary data.</text>
</comment>
<sequence length="116" mass="12714">MLNLTGKIETMGGQIAMQEKAIEDKLLRLQELQDGTNEAEKAVAEKVKLDEMRAQAMEVDQEQVANEAKEKALEEASEDALKTTLASAGVTAPTGPAELRSAAKKLLHFKHRDKIQ</sequence>
<evidence type="ECO:0000313" key="1">
    <source>
        <dbReference type="EMBL" id="CAK0897571.1"/>
    </source>
</evidence>
<accession>A0ABN9XEV3</accession>
<protein>
    <submittedName>
        <fullName evidence="1">Uncharacterized protein</fullName>
    </submittedName>
</protein>
<name>A0ABN9XEV3_9DINO</name>
<evidence type="ECO:0000313" key="2">
    <source>
        <dbReference type="Proteomes" id="UP001189429"/>
    </source>
</evidence>
<gene>
    <name evidence="1" type="ORF">PCOR1329_LOCUS75718</name>
</gene>
<dbReference type="Proteomes" id="UP001189429">
    <property type="component" value="Unassembled WGS sequence"/>
</dbReference>
<dbReference type="EMBL" id="CAUYUJ010020354">
    <property type="protein sequence ID" value="CAK0897571.1"/>
    <property type="molecule type" value="Genomic_DNA"/>
</dbReference>
<keyword evidence="2" id="KW-1185">Reference proteome</keyword>
<organism evidence="1 2">
    <name type="scientific">Prorocentrum cordatum</name>
    <dbReference type="NCBI Taxonomy" id="2364126"/>
    <lineage>
        <taxon>Eukaryota</taxon>
        <taxon>Sar</taxon>
        <taxon>Alveolata</taxon>
        <taxon>Dinophyceae</taxon>
        <taxon>Prorocentrales</taxon>
        <taxon>Prorocentraceae</taxon>
        <taxon>Prorocentrum</taxon>
    </lineage>
</organism>